<feature type="transmembrane region" description="Helical" evidence="1">
    <location>
        <begin position="90"/>
        <end position="114"/>
    </location>
</feature>
<feature type="transmembrane region" description="Helical" evidence="1">
    <location>
        <begin position="254"/>
        <end position="274"/>
    </location>
</feature>
<feature type="transmembrane region" description="Helical" evidence="1">
    <location>
        <begin position="145"/>
        <end position="171"/>
    </location>
</feature>
<dbReference type="PANTHER" id="PTHR40465">
    <property type="entry name" value="CHROMOSOME 1, WHOLE GENOME SHOTGUN SEQUENCE"/>
    <property type="match status" value="1"/>
</dbReference>
<keyword evidence="1" id="KW-0812">Transmembrane</keyword>
<keyword evidence="1" id="KW-0472">Membrane</keyword>
<dbReference type="AlphaFoldDB" id="A0A4V2K928"/>
<accession>A0A4V2K928</accession>
<evidence type="ECO:0000259" key="2">
    <source>
        <dbReference type="Pfam" id="PF20152"/>
    </source>
</evidence>
<organism evidence="3 4">
    <name type="scientific">Dichomitus squalens</name>
    <dbReference type="NCBI Taxonomy" id="114155"/>
    <lineage>
        <taxon>Eukaryota</taxon>
        <taxon>Fungi</taxon>
        <taxon>Dikarya</taxon>
        <taxon>Basidiomycota</taxon>
        <taxon>Agaricomycotina</taxon>
        <taxon>Agaricomycetes</taxon>
        <taxon>Polyporales</taxon>
        <taxon>Polyporaceae</taxon>
        <taxon>Dichomitus</taxon>
    </lineage>
</organism>
<gene>
    <name evidence="3" type="ORF">BD310DRAFT_871662</name>
</gene>
<feature type="transmembrane region" description="Helical" evidence="1">
    <location>
        <begin position="183"/>
        <end position="207"/>
    </location>
</feature>
<reference evidence="3 4" key="1">
    <citation type="submission" date="2019-01" db="EMBL/GenBank/DDBJ databases">
        <title>Draft genome sequences of three monokaryotic isolates of the white-rot basidiomycete fungus Dichomitus squalens.</title>
        <authorList>
            <consortium name="DOE Joint Genome Institute"/>
            <person name="Lopez S.C."/>
            <person name="Andreopoulos B."/>
            <person name="Pangilinan J."/>
            <person name="Lipzen A."/>
            <person name="Riley R."/>
            <person name="Ahrendt S."/>
            <person name="Ng V."/>
            <person name="Barry K."/>
            <person name="Daum C."/>
            <person name="Grigoriev I.V."/>
            <person name="Hilden K.S."/>
            <person name="Makela M.R."/>
            <person name="de Vries R.P."/>
        </authorList>
    </citation>
    <scope>NUCLEOTIDE SEQUENCE [LARGE SCALE GENOMIC DNA]</scope>
    <source>
        <strain evidence="3 4">CBS 464.89</strain>
    </source>
</reference>
<feature type="domain" description="DUF6534" evidence="2">
    <location>
        <begin position="192"/>
        <end position="278"/>
    </location>
</feature>
<feature type="transmembrane region" description="Helical" evidence="1">
    <location>
        <begin position="20"/>
        <end position="42"/>
    </location>
</feature>
<protein>
    <recommendedName>
        <fullName evidence="2">DUF6534 domain-containing protein</fullName>
    </recommendedName>
</protein>
<dbReference type="EMBL" id="ML145094">
    <property type="protein sequence ID" value="TBU62238.1"/>
    <property type="molecule type" value="Genomic_DNA"/>
</dbReference>
<keyword evidence="4" id="KW-1185">Reference proteome</keyword>
<evidence type="ECO:0000256" key="1">
    <source>
        <dbReference type="SAM" id="Phobius"/>
    </source>
</evidence>
<feature type="transmembrane region" description="Helical" evidence="1">
    <location>
        <begin position="54"/>
        <end position="78"/>
    </location>
</feature>
<dbReference type="InterPro" id="IPR045339">
    <property type="entry name" value="DUF6534"/>
</dbReference>
<dbReference type="Pfam" id="PF20152">
    <property type="entry name" value="DUF6534"/>
    <property type="match status" value="1"/>
</dbReference>
<evidence type="ECO:0000313" key="3">
    <source>
        <dbReference type="EMBL" id="TBU62238.1"/>
    </source>
</evidence>
<sequence length="325" mass="35517">MVLPDNGVVLPPVRATMAWVLFGVGFALLFYGIMICQAYWYFQTYSKDPMDLKAVVAAIMVANAIDVGLILHACYYYAVGNYGVSDAFGGLSPSLTLMPLSIYLCIILCQYVYIRRTYLCETFEASFRRANTDEIIQVLPSKWQWVFLVLAAIVMTTATAFIIILTVQLVMQPTFAQWLRLKWLVSVAFGCSVLGDLALAGILSLSLHASRTGVKQTNVLLNTIIFNAFSTGIVTSILSIACLLIAVFEGKNVVIIPLAQAAATVYANATLVTLNLRRGLSEKLNAPGGESDVISLNLFQSWQQSSEECGRRDGTITFAGNRATC</sequence>
<keyword evidence="1" id="KW-1133">Transmembrane helix</keyword>
<proteinExistence type="predicted"/>
<name>A0A4V2K928_9APHY</name>
<feature type="transmembrane region" description="Helical" evidence="1">
    <location>
        <begin position="219"/>
        <end position="248"/>
    </location>
</feature>
<dbReference type="Proteomes" id="UP000292082">
    <property type="component" value="Unassembled WGS sequence"/>
</dbReference>
<dbReference type="PANTHER" id="PTHR40465:SF1">
    <property type="entry name" value="DUF6534 DOMAIN-CONTAINING PROTEIN"/>
    <property type="match status" value="1"/>
</dbReference>
<evidence type="ECO:0000313" key="4">
    <source>
        <dbReference type="Proteomes" id="UP000292082"/>
    </source>
</evidence>